<dbReference type="EMBL" id="BSYO01000037">
    <property type="protein sequence ID" value="GMH29956.1"/>
    <property type="molecule type" value="Genomic_DNA"/>
</dbReference>
<comment type="caution">
    <text evidence="2">The sequence shown here is derived from an EMBL/GenBank/DDBJ whole genome shotgun (WGS) entry which is preliminary data.</text>
</comment>
<evidence type="ECO:0000256" key="1">
    <source>
        <dbReference type="SAM" id="MobiDB-lite"/>
    </source>
</evidence>
<feature type="region of interest" description="Disordered" evidence="1">
    <location>
        <begin position="192"/>
        <end position="213"/>
    </location>
</feature>
<keyword evidence="3" id="KW-1185">Reference proteome</keyword>
<feature type="compositionally biased region" description="Low complexity" evidence="1">
    <location>
        <begin position="203"/>
        <end position="213"/>
    </location>
</feature>
<feature type="region of interest" description="Disordered" evidence="1">
    <location>
        <begin position="25"/>
        <end position="44"/>
    </location>
</feature>
<feature type="region of interest" description="Disordered" evidence="1">
    <location>
        <begin position="122"/>
        <end position="150"/>
    </location>
</feature>
<protein>
    <submittedName>
        <fullName evidence="2">Uncharacterized protein</fullName>
    </submittedName>
</protein>
<dbReference type="AlphaFoldDB" id="A0AAD3Y7T7"/>
<proteinExistence type="predicted"/>
<dbReference type="Proteomes" id="UP001279734">
    <property type="component" value="Unassembled WGS sequence"/>
</dbReference>
<reference evidence="2" key="1">
    <citation type="submission" date="2023-05" db="EMBL/GenBank/DDBJ databases">
        <title>Nepenthes gracilis genome sequencing.</title>
        <authorList>
            <person name="Fukushima K."/>
        </authorList>
    </citation>
    <scope>NUCLEOTIDE SEQUENCE</scope>
    <source>
        <strain evidence="2">SING2019-196</strain>
    </source>
</reference>
<sequence>MTYGVDEVKAKAKLKIGKLGSFVFPPDPRSNEESIEGEPTVKQLKDTRTMQSICDWQVPAHDDFPPCRNIILGTADKAFPKAAGLGSFTSLNVKSEVTTLVTPSSVPGPDKLKLKPTETVMEFPYPTPPLDASRRATKATEGWSSNSSKDTDLELRIARKSPSLEAEALRAATPYFSLGKLGKLPCQSKPLKSILKKSKGPKSKYSPLTQSHG</sequence>
<evidence type="ECO:0000313" key="3">
    <source>
        <dbReference type="Proteomes" id="UP001279734"/>
    </source>
</evidence>
<evidence type="ECO:0000313" key="2">
    <source>
        <dbReference type="EMBL" id="GMH29956.1"/>
    </source>
</evidence>
<gene>
    <name evidence="2" type="ORF">Nepgr_031799</name>
</gene>
<organism evidence="2 3">
    <name type="scientific">Nepenthes gracilis</name>
    <name type="common">Slender pitcher plant</name>
    <dbReference type="NCBI Taxonomy" id="150966"/>
    <lineage>
        <taxon>Eukaryota</taxon>
        <taxon>Viridiplantae</taxon>
        <taxon>Streptophyta</taxon>
        <taxon>Embryophyta</taxon>
        <taxon>Tracheophyta</taxon>
        <taxon>Spermatophyta</taxon>
        <taxon>Magnoliopsida</taxon>
        <taxon>eudicotyledons</taxon>
        <taxon>Gunneridae</taxon>
        <taxon>Pentapetalae</taxon>
        <taxon>Caryophyllales</taxon>
        <taxon>Nepenthaceae</taxon>
        <taxon>Nepenthes</taxon>
    </lineage>
</organism>
<name>A0AAD3Y7T7_NEPGR</name>
<accession>A0AAD3Y7T7</accession>